<dbReference type="RefSeq" id="WP_215607088.1">
    <property type="nucleotide sequence ID" value="NZ_JADOES010000002.1"/>
</dbReference>
<comment type="caution">
    <text evidence="2">The sequence shown here is derived from an EMBL/GenBank/DDBJ whole genome shotgun (WGS) entry which is preliminary data.</text>
</comment>
<accession>A0A947DBR2</accession>
<feature type="domain" description="Conserved hypothetical protein CHP03032" evidence="1">
    <location>
        <begin position="4"/>
        <end position="43"/>
    </location>
</feature>
<sequence length="66" mass="7455">MYICGVWVLNIHTGETVAFLRFDSGVQEIFAVEIMAHARFPEVFEGTEDELNTAYALPDEALQHIV</sequence>
<dbReference type="EMBL" id="JADOES010000002">
    <property type="protein sequence ID" value="MBT9314013.1"/>
    <property type="molecule type" value="Genomic_DNA"/>
</dbReference>
<organism evidence="2 3">
    <name type="scientific">Leptothoe spongobia TAU-MAC 1115</name>
    <dbReference type="NCBI Taxonomy" id="1967444"/>
    <lineage>
        <taxon>Bacteria</taxon>
        <taxon>Bacillati</taxon>
        <taxon>Cyanobacteriota</taxon>
        <taxon>Cyanophyceae</taxon>
        <taxon>Nodosilineales</taxon>
        <taxon>Cymatolegaceae</taxon>
        <taxon>Leptothoe</taxon>
        <taxon>Leptothoe spongobia</taxon>
    </lineage>
</organism>
<gene>
    <name evidence="2" type="ORF">IXB50_01065</name>
</gene>
<name>A0A947DBR2_9CYAN</name>
<dbReference type="InterPro" id="IPR017481">
    <property type="entry name" value="CHP03032"/>
</dbReference>
<reference evidence="2" key="1">
    <citation type="submission" date="2020-11" db="EMBL/GenBank/DDBJ databases">
        <authorList>
            <person name="Konstantinou D."/>
            <person name="Gkelis S."/>
            <person name="Popin R."/>
            <person name="Fewer D."/>
            <person name="Sivonen K."/>
        </authorList>
    </citation>
    <scope>NUCLEOTIDE SEQUENCE</scope>
    <source>
        <strain evidence="2">TAU-MAC 1115</strain>
    </source>
</reference>
<dbReference type="Proteomes" id="UP000717364">
    <property type="component" value="Unassembled WGS sequence"/>
</dbReference>
<evidence type="ECO:0000313" key="2">
    <source>
        <dbReference type="EMBL" id="MBT9314013.1"/>
    </source>
</evidence>
<dbReference type="AlphaFoldDB" id="A0A947DBR2"/>
<reference evidence="2" key="2">
    <citation type="journal article" date="2021" name="Mar. Drugs">
        <title>Genome Reduction and Secondary Metabolism of the Marine Sponge-Associated Cyanobacterium Leptothoe.</title>
        <authorList>
            <person name="Konstantinou D."/>
            <person name="Popin R.V."/>
            <person name="Fewer D.P."/>
            <person name="Sivonen K."/>
            <person name="Gkelis S."/>
        </authorList>
    </citation>
    <scope>NUCLEOTIDE SEQUENCE</scope>
    <source>
        <strain evidence="2">TAU-MAC 1115</strain>
    </source>
</reference>
<proteinExistence type="predicted"/>
<evidence type="ECO:0000259" key="1">
    <source>
        <dbReference type="Pfam" id="PF16261"/>
    </source>
</evidence>
<evidence type="ECO:0000313" key="3">
    <source>
        <dbReference type="Proteomes" id="UP000717364"/>
    </source>
</evidence>
<keyword evidence="3" id="KW-1185">Reference proteome</keyword>
<dbReference type="Pfam" id="PF16261">
    <property type="entry name" value="DUF4915"/>
    <property type="match status" value="1"/>
</dbReference>
<protein>
    <submittedName>
        <fullName evidence="2">DUF4915 domain-containing protein</fullName>
    </submittedName>
</protein>